<accession>A0A0A3J694</accession>
<comment type="caution">
    <text evidence="1">The sequence shown here is derived from an EMBL/GenBank/DDBJ whole genome shotgun (WGS) entry which is preliminary data.</text>
</comment>
<dbReference type="Proteomes" id="UP000030595">
    <property type="component" value="Unassembled WGS sequence"/>
</dbReference>
<evidence type="ECO:0000313" key="1">
    <source>
        <dbReference type="EMBL" id="KGR91225.1"/>
    </source>
</evidence>
<reference evidence="1 2" key="1">
    <citation type="submission" date="2014-02" db="EMBL/GenBank/DDBJ databases">
        <title>Draft genome sequence of Lysinibacillus massiliensis CCUG 49529.</title>
        <authorList>
            <person name="Zhang F."/>
            <person name="Wang G."/>
            <person name="Zhang L."/>
        </authorList>
    </citation>
    <scope>NUCLEOTIDE SEQUENCE [LARGE SCALE GENOMIC DNA]</scope>
    <source>
        <strain evidence="1 2">CCUG 49529</strain>
    </source>
</reference>
<sequence length="66" mass="8148">MGYIHMMYCMQHSKNWFIIYEEKMKVKEYCSFFKCWEIKIPEDEQGIKHVHFPGVSQYSSLYYSSY</sequence>
<proteinExistence type="predicted"/>
<name>A0A0A3J694_9BACL</name>
<dbReference type="AlphaFoldDB" id="A0A0A3J694"/>
<gene>
    <name evidence="1" type="ORF">CD30_07225</name>
</gene>
<keyword evidence="2" id="KW-1185">Reference proteome</keyword>
<organism evidence="1 2">
    <name type="scientific">Ureibacillus massiliensis 4400831 = CIP 108448 = CCUG 49529</name>
    <dbReference type="NCBI Taxonomy" id="1211035"/>
    <lineage>
        <taxon>Bacteria</taxon>
        <taxon>Bacillati</taxon>
        <taxon>Bacillota</taxon>
        <taxon>Bacilli</taxon>
        <taxon>Bacillales</taxon>
        <taxon>Caryophanaceae</taxon>
        <taxon>Ureibacillus</taxon>
    </lineage>
</organism>
<dbReference type="EMBL" id="JPVQ01000009">
    <property type="protein sequence ID" value="KGR91225.1"/>
    <property type="molecule type" value="Genomic_DNA"/>
</dbReference>
<protein>
    <submittedName>
        <fullName evidence="1">Uncharacterized protein</fullName>
    </submittedName>
</protein>
<evidence type="ECO:0000313" key="2">
    <source>
        <dbReference type="Proteomes" id="UP000030595"/>
    </source>
</evidence>